<dbReference type="RefSeq" id="WP_236986061.1">
    <property type="nucleotide sequence ID" value="NZ_AP023086.1"/>
</dbReference>
<dbReference type="Proteomes" id="UP001320119">
    <property type="component" value="Chromosome"/>
</dbReference>
<keyword evidence="3" id="KW-1185">Reference proteome</keyword>
<accession>A0AAN1WFD4</accession>
<evidence type="ECO:0000256" key="1">
    <source>
        <dbReference type="SAM" id="SignalP"/>
    </source>
</evidence>
<name>A0AAN1WFD4_9GAMM</name>
<keyword evidence="1" id="KW-0732">Signal</keyword>
<proteinExistence type="predicted"/>
<evidence type="ECO:0000313" key="3">
    <source>
        <dbReference type="Proteomes" id="UP001320119"/>
    </source>
</evidence>
<reference evidence="2 3" key="1">
    <citation type="journal article" date="2022" name="IScience">
        <title>An ultrasensitive nanofiber-based assay for enzymatic hydrolysis and deep-sea microbial degradation of cellulose.</title>
        <authorList>
            <person name="Tsudome M."/>
            <person name="Tachioka M."/>
            <person name="Miyazaki M."/>
            <person name="Uchimura K."/>
            <person name="Tsuda M."/>
            <person name="Takaki Y."/>
            <person name="Deguchi S."/>
        </authorList>
    </citation>
    <scope>NUCLEOTIDE SEQUENCE [LARGE SCALE GENOMIC DNA]</scope>
    <source>
        <strain evidence="2 3">GE09</strain>
    </source>
</reference>
<feature type="signal peptide" evidence="1">
    <location>
        <begin position="1"/>
        <end position="20"/>
    </location>
</feature>
<dbReference type="Pfam" id="PF19671">
    <property type="entry name" value="DUF6174"/>
    <property type="match status" value="3"/>
</dbReference>
<evidence type="ECO:0008006" key="4">
    <source>
        <dbReference type="Google" id="ProtNLM"/>
    </source>
</evidence>
<dbReference type="InterPro" id="IPR046172">
    <property type="entry name" value="DUF6174"/>
</dbReference>
<dbReference type="KEGG" id="marq:MARGE09_P0766"/>
<gene>
    <name evidence="2" type="ORF">MARGE09_P0766</name>
</gene>
<dbReference type="PROSITE" id="PS51257">
    <property type="entry name" value="PROKAR_LIPOPROTEIN"/>
    <property type="match status" value="1"/>
</dbReference>
<organism evidence="2 3">
    <name type="scientific">Marinagarivorans cellulosilyticus</name>
    <dbReference type="NCBI Taxonomy" id="2721545"/>
    <lineage>
        <taxon>Bacteria</taxon>
        <taxon>Pseudomonadati</taxon>
        <taxon>Pseudomonadota</taxon>
        <taxon>Gammaproteobacteria</taxon>
        <taxon>Cellvibrionales</taxon>
        <taxon>Cellvibrionaceae</taxon>
        <taxon>Marinagarivorans</taxon>
    </lineage>
</organism>
<sequence length="474" mass="53140">MKVSRMSALALLATASILSGCDGETLFITEYESSSSNVSSETMITLATELEQARALWSQHEHKALSYDYYRSCFCFGRDDFHIEWESGGIVRETPLSDEETPIDQEVIPSIETLFDQIASALAADHEVQASFNPTWGYPENVSINTVPGAEDTTTTYSINNFAPTSPYTTQLSNWQRVESGNYQYTLISQENFFFSASYDITVREGVEVSRTITADTSYGEPRAQSINDIFNKLSYSGSADRVHAEFDPVFHYPSSVFIDYETAVFDDELSYSISDFTPLSITHEQLSDHLTGWESLGMQSYSMTVHIGCFCSMNGPVEVTLEGGKIARAYSLQYQRELTLQELESPYLTIHSLFKYLQQQLDLGLSTVEVIFDQSLHFPIDIMIDREGLPVDAGIPLQISDFKIIELNNSSSSSSVGQNECNGHSPYEYDPVCNPDFHYDIHCPAGYDPKPDEYCLTRDTSSSSSTNINEHLY</sequence>
<protein>
    <recommendedName>
        <fullName evidence="4">Lipoprotein</fullName>
    </recommendedName>
</protein>
<evidence type="ECO:0000313" key="2">
    <source>
        <dbReference type="EMBL" id="BCD96566.1"/>
    </source>
</evidence>
<dbReference type="AlphaFoldDB" id="A0AAN1WFD4"/>
<feature type="chain" id="PRO_5042985270" description="Lipoprotein" evidence="1">
    <location>
        <begin position="21"/>
        <end position="474"/>
    </location>
</feature>
<dbReference type="EMBL" id="AP023086">
    <property type="protein sequence ID" value="BCD96566.1"/>
    <property type="molecule type" value="Genomic_DNA"/>
</dbReference>